<feature type="transmembrane region" description="Helical" evidence="1">
    <location>
        <begin position="60"/>
        <end position="84"/>
    </location>
</feature>
<keyword evidence="1" id="KW-0812">Transmembrane</keyword>
<name>A0A022VSX3_TRIRU</name>
<sequence length="150" mass="16618">MIGNFLVTWDWNWLGGSLTCLISFLSSSRCDVILICELLLRTSSESLRECIWRKSATFAFPIPTFFLLLLVLQCLSVSMCLYPVTSPEYSLAIREQDKPSSGLPHLQNSPPVLVVFSSLRFFSNPSLVGVQAQAESLLASIRGAVLARCN</sequence>
<reference evidence="2" key="1">
    <citation type="submission" date="2014-02" db="EMBL/GenBank/DDBJ databases">
        <title>The Genome Sequence of Trichophyton rubrum (morphotype fischeri) CBS 288.86.</title>
        <authorList>
            <consortium name="The Broad Institute Genomics Platform"/>
            <person name="Cuomo C.A."/>
            <person name="White T.C."/>
            <person name="Graser Y."/>
            <person name="Martinez-Rossi N."/>
            <person name="Heitman J."/>
            <person name="Young S.K."/>
            <person name="Zeng Q."/>
            <person name="Gargeya S."/>
            <person name="Abouelleil A."/>
            <person name="Alvarado L."/>
            <person name="Chapman S.B."/>
            <person name="Gainer-Dewar J."/>
            <person name="Goldberg J."/>
            <person name="Griggs A."/>
            <person name="Gujja S."/>
            <person name="Hansen M."/>
            <person name="Howarth C."/>
            <person name="Imamovic A."/>
            <person name="Larimer J."/>
            <person name="Martinez D."/>
            <person name="Murphy C."/>
            <person name="Pearson M.D."/>
            <person name="Persinoti G."/>
            <person name="Poon T."/>
            <person name="Priest M."/>
            <person name="Roberts A.D."/>
            <person name="Saif S."/>
            <person name="Shea T.D."/>
            <person name="Sykes S.N."/>
            <person name="Wortman J."/>
            <person name="Nusbaum C."/>
            <person name="Birren B."/>
        </authorList>
    </citation>
    <scope>NUCLEOTIDE SEQUENCE [LARGE SCALE GENOMIC DNA]</scope>
    <source>
        <strain evidence="2">CBS 288.86</strain>
    </source>
</reference>
<keyword evidence="1" id="KW-0472">Membrane</keyword>
<evidence type="ECO:0000313" key="2">
    <source>
        <dbReference type="EMBL" id="EZF49155.1"/>
    </source>
</evidence>
<dbReference type="Proteomes" id="UP000023758">
    <property type="component" value="Unassembled WGS sequence"/>
</dbReference>
<dbReference type="HOGENOM" id="CLU_1741879_0_0_1"/>
<evidence type="ECO:0000256" key="1">
    <source>
        <dbReference type="SAM" id="Phobius"/>
    </source>
</evidence>
<accession>A0A022VSX3</accession>
<organism evidence="2">
    <name type="scientific">Trichophyton rubrum CBS 288.86</name>
    <dbReference type="NCBI Taxonomy" id="1215330"/>
    <lineage>
        <taxon>Eukaryota</taxon>
        <taxon>Fungi</taxon>
        <taxon>Dikarya</taxon>
        <taxon>Ascomycota</taxon>
        <taxon>Pezizomycotina</taxon>
        <taxon>Eurotiomycetes</taxon>
        <taxon>Eurotiomycetidae</taxon>
        <taxon>Onygenales</taxon>
        <taxon>Arthrodermataceae</taxon>
        <taxon>Trichophyton</taxon>
    </lineage>
</organism>
<dbReference type="EMBL" id="KK207909">
    <property type="protein sequence ID" value="EZF49155.1"/>
    <property type="molecule type" value="Genomic_DNA"/>
</dbReference>
<keyword evidence="1" id="KW-1133">Transmembrane helix</keyword>
<dbReference type="AlphaFoldDB" id="A0A022VSX3"/>
<protein>
    <submittedName>
        <fullName evidence="2">Uncharacterized protein</fullName>
    </submittedName>
</protein>
<gene>
    <name evidence="2" type="ORF">H103_07278</name>
</gene>
<proteinExistence type="predicted"/>